<sequence length="226" mass="23992">MRKRQWPFSAQALLLALVLAWSELGNSQPFGLLPGSRYNLSSGISISVSMNDTTTSISTSTGLQLAGTASGTSQLLLSASTPGACSTSLLALTKLLCSAQAEFTGVEVSSSVMARALTSTWLNIKQWTYQGLSLNNFSIACPGVQAAAPAIVTCAGTTVSRNETLVAAVTSLQAQHDNVTIYLVPGRFYHIVPAFGWGTPQNATQLYRNVSLIGSDLRELAWIDFR</sequence>
<gene>
    <name evidence="2" type="ORF">HaLaN_15918</name>
</gene>
<dbReference type="Proteomes" id="UP000485058">
    <property type="component" value="Unassembled WGS sequence"/>
</dbReference>
<name>A0A699ZA49_HAELA</name>
<evidence type="ECO:0000313" key="3">
    <source>
        <dbReference type="Proteomes" id="UP000485058"/>
    </source>
</evidence>
<comment type="caution">
    <text evidence="2">The sequence shown here is derived from an EMBL/GenBank/DDBJ whole genome shotgun (WGS) entry which is preliminary data.</text>
</comment>
<dbReference type="EMBL" id="BLLF01001395">
    <property type="protein sequence ID" value="GFH19031.1"/>
    <property type="molecule type" value="Genomic_DNA"/>
</dbReference>
<proteinExistence type="predicted"/>
<evidence type="ECO:0000313" key="2">
    <source>
        <dbReference type="EMBL" id="GFH19031.1"/>
    </source>
</evidence>
<feature type="signal peptide" evidence="1">
    <location>
        <begin position="1"/>
        <end position="27"/>
    </location>
</feature>
<reference evidence="2 3" key="1">
    <citation type="submission" date="2020-02" db="EMBL/GenBank/DDBJ databases">
        <title>Draft genome sequence of Haematococcus lacustris strain NIES-144.</title>
        <authorList>
            <person name="Morimoto D."/>
            <person name="Nakagawa S."/>
            <person name="Yoshida T."/>
            <person name="Sawayama S."/>
        </authorList>
    </citation>
    <scope>NUCLEOTIDE SEQUENCE [LARGE SCALE GENOMIC DNA]</scope>
    <source>
        <strain evidence="2 3">NIES-144</strain>
    </source>
</reference>
<organism evidence="2 3">
    <name type="scientific">Haematococcus lacustris</name>
    <name type="common">Green alga</name>
    <name type="synonym">Haematococcus pluvialis</name>
    <dbReference type="NCBI Taxonomy" id="44745"/>
    <lineage>
        <taxon>Eukaryota</taxon>
        <taxon>Viridiplantae</taxon>
        <taxon>Chlorophyta</taxon>
        <taxon>core chlorophytes</taxon>
        <taxon>Chlorophyceae</taxon>
        <taxon>CS clade</taxon>
        <taxon>Chlamydomonadales</taxon>
        <taxon>Haematococcaceae</taxon>
        <taxon>Haematococcus</taxon>
    </lineage>
</organism>
<accession>A0A699ZA49</accession>
<evidence type="ECO:0000256" key="1">
    <source>
        <dbReference type="SAM" id="SignalP"/>
    </source>
</evidence>
<dbReference type="AlphaFoldDB" id="A0A699ZA49"/>
<keyword evidence="1" id="KW-0732">Signal</keyword>
<keyword evidence="3" id="KW-1185">Reference proteome</keyword>
<protein>
    <submittedName>
        <fullName evidence="2">Uncharacterized protein</fullName>
    </submittedName>
</protein>
<feature type="chain" id="PRO_5025404701" evidence="1">
    <location>
        <begin position="28"/>
        <end position="226"/>
    </location>
</feature>